<protein>
    <submittedName>
        <fullName evidence="5">Aminotransferase</fullName>
    </submittedName>
</protein>
<reference evidence="6" key="4">
    <citation type="journal article" date="2008" name="Nucleic Acids Res.">
        <title>The rice annotation project database (RAP-DB): 2008 update.</title>
        <authorList>
            <consortium name="The rice annotation project (RAP)"/>
        </authorList>
    </citation>
    <scope>GENOME REANNOTATION</scope>
    <source>
        <strain evidence="6">cv. Nipponbare</strain>
    </source>
</reference>
<dbReference type="GO" id="GO:0010073">
    <property type="term" value="P:meristem maintenance"/>
    <property type="evidence" value="ECO:0007669"/>
    <property type="project" value="InterPro"/>
</dbReference>
<dbReference type="PANTHER" id="PTHR46033:SF65">
    <property type="entry name" value="AMINOTRANSFERASE-LIKE PLANT MOBILE DOMAIN-CONTAINING PROTEIN"/>
    <property type="match status" value="1"/>
</dbReference>
<dbReference type="GO" id="GO:0008483">
    <property type="term" value="F:transaminase activity"/>
    <property type="evidence" value="ECO:0007669"/>
    <property type="project" value="UniProtKB-KW"/>
</dbReference>
<keyword evidence="1" id="KW-0175">Coiled coil</keyword>
<keyword evidence="5" id="KW-0032">Aminotransferase</keyword>
<feature type="region of interest" description="Disordered" evidence="2">
    <location>
        <begin position="753"/>
        <end position="772"/>
    </location>
</feature>
<reference evidence="5" key="2">
    <citation type="submission" date="2004-11" db="EMBL/GenBank/DDBJ databases">
        <title>Oryza sativa BAC OSJNBa0076A09 genomic sequence.</title>
        <authorList>
            <person name="Chow T.-Y."/>
            <person name="Hsing Y.-I.C."/>
            <person name="Chen C.-S."/>
            <person name="Chen H.-H."/>
            <person name="Liu S.-M."/>
            <person name="Chao Y.-T."/>
            <person name="Chang S.-J."/>
            <person name="Chen H.-C."/>
            <person name="Chen S.-K."/>
            <person name="Chen T.-R."/>
            <person name="Chen Y.-L."/>
            <person name="Cheng C.-H."/>
            <person name="Chung C.-I."/>
            <person name="Han S.-Y."/>
            <person name="Hsiao S.-H."/>
            <person name="Hsiung J.-N."/>
            <person name="Hsu C.-H."/>
            <person name="Huang J.-J."/>
            <person name="Kau P.-I."/>
            <person name="Lee M.-C."/>
            <person name="Leu H.-L."/>
            <person name="Li Y.-F."/>
            <person name="Lin S.-J."/>
            <person name="Lin Y.-C."/>
            <person name="Wu S.-W."/>
            <person name="Yu C.-Y."/>
            <person name="Yu S.-W."/>
            <person name="Wu H.-P."/>
            <person name="Shaw J.-F."/>
            <person name="Yu Y."/>
            <person name="Rambo T."/>
            <person name="Currie J."/>
            <person name="Collura K."/>
            <person name="Soderlund C."/>
            <person name="Wing R."/>
        </authorList>
    </citation>
    <scope>NUCLEOTIDE SEQUENCE</scope>
</reference>
<dbReference type="EMBL" id="AC137747">
    <property type="protein sequence ID" value="AAV43983.1"/>
    <property type="molecule type" value="Genomic_DNA"/>
</dbReference>
<gene>
    <name evidence="4" type="ORF">OSJNBa0051L16.2</name>
    <name evidence="5" type="ORF">OSJNBa0076A09.13</name>
</gene>
<organism evidence="5 6">
    <name type="scientific">Oryza sativa subsp. japonica</name>
    <name type="common">Rice</name>
    <dbReference type="NCBI Taxonomy" id="39947"/>
    <lineage>
        <taxon>Eukaryota</taxon>
        <taxon>Viridiplantae</taxon>
        <taxon>Streptophyta</taxon>
        <taxon>Embryophyta</taxon>
        <taxon>Tracheophyta</taxon>
        <taxon>Spermatophyta</taxon>
        <taxon>Magnoliopsida</taxon>
        <taxon>Liliopsida</taxon>
        <taxon>Poales</taxon>
        <taxon>Poaceae</taxon>
        <taxon>BOP clade</taxon>
        <taxon>Oryzoideae</taxon>
        <taxon>Oryzeae</taxon>
        <taxon>Oryzinae</taxon>
        <taxon>Oryza</taxon>
        <taxon>Oryza sativa</taxon>
    </lineage>
</organism>
<reference evidence="4" key="1">
    <citation type="submission" date="2004-11" db="EMBL/GenBank/DDBJ databases">
        <title>Oryza sativa BAC OSJNBa0051L16 genomic sequence.</title>
        <authorList>
            <person name="Chow T.-Y."/>
            <person name="Hsing Y.-I.C."/>
            <person name="Chen C.-S."/>
            <person name="Chen H.-H."/>
            <person name="Liu S.-M."/>
            <person name="Chao Y.-T."/>
            <person name="Chang S.-J."/>
            <person name="Chen H.-C."/>
            <person name="Chen S.-K."/>
            <person name="Chen T.-R."/>
            <person name="Chen Y.-L."/>
            <person name="Cheng C.-H."/>
            <person name="Chung C.-I."/>
            <person name="Han S.-Y."/>
            <person name="Hsiao S.-H."/>
            <person name="Hsiung J.-N."/>
            <person name="Hsu C.-H."/>
            <person name="Huang J.-J."/>
            <person name="Kau P.-I."/>
            <person name="Lee M.-C."/>
            <person name="Leu H.-L."/>
            <person name="Li Y.-F."/>
            <person name="Lin S.-J."/>
            <person name="Lin Y.-C."/>
            <person name="Wu S.-W."/>
            <person name="Yu C.-Y."/>
            <person name="Yu S.-W."/>
            <person name="Wu H.-P."/>
            <person name="Shaw J.-F."/>
            <person name="Yu Y."/>
            <person name="Rambo T."/>
            <person name="Currie J."/>
            <person name="Collura K."/>
            <person name="Soderlund C."/>
            <person name="Wing R."/>
        </authorList>
    </citation>
    <scope>NUCLEOTIDE SEQUENCE</scope>
</reference>
<feature type="compositionally biased region" description="Polar residues" evidence="2">
    <location>
        <begin position="614"/>
        <end position="628"/>
    </location>
</feature>
<keyword evidence="5" id="KW-0808">Transferase</keyword>
<dbReference type="EMBL" id="AC137748">
    <property type="protein sequence ID" value="AAV44058.1"/>
    <property type="molecule type" value="Genomic_DNA"/>
</dbReference>
<accession>Q5W684</accession>
<evidence type="ECO:0000256" key="1">
    <source>
        <dbReference type="SAM" id="Coils"/>
    </source>
</evidence>
<dbReference type="Pfam" id="PF07197">
    <property type="entry name" value="DUF1409"/>
    <property type="match status" value="1"/>
</dbReference>
<dbReference type="Proteomes" id="UP000000763">
    <property type="component" value="Chromosome 5"/>
</dbReference>
<reference evidence="6" key="3">
    <citation type="journal article" date="2005" name="Nature">
        <title>The map-based sequence of the rice genome.</title>
        <authorList>
            <consortium name="International rice genome sequencing project (IRGSP)"/>
            <person name="Matsumoto T."/>
            <person name="Wu J."/>
            <person name="Kanamori H."/>
            <person name="Katayose Y."/>
            <person name="Fujisawa M."/>
            <person name="Namiki N."/>
            <person name="Mizuno H."/>
            <person name="Yamamoto K."/>
            <person name="Antonio B.A."/>
            <person name="Baba T."/>
            <person name="Sakata K."/>
            <person name="Nagamura Y."/>
            <person name="Aoki H."/>
            <person name="Arikawa K."/>
            <person name="Arita K."/>
            <person name="Bito T."/>
            <person name="Chiden Y."/>
            <person name="Fujitsuka N."/>
            <person name="Fukunaka R."/>
            <person name="Hamada M."/>
            <person name="Harada C."/>
            <person name="Hayashi A."/>
            <person name="Hijishita S."/>
            <person name="Honda M."/>
            <person name="Hosokawa S."/>
            <person name="Ichikawa Y."/>
            <person name="Idonuma A."/>
            <person name="Iijima M."/>
            <person name="Ikeda M."/>
            <person name="Ikeno M."/>
            <person name="Ito K."/>
            <person name="Ito S."/>
            <person name="Ito T."/>
            <person name="Ito Y."/>
            <person name="Ito Y."/>
            <person name="Iwabuchi A."/>
            <person name="Kamiya K."/>
            <person name="Karasawa W."/>
            <person name="Kurita K."/>
            <person name="Katagiri S."/>
            <person name="Kikuta A."/>
            <person name="Kobayashi H."/>
            <person name="Kobayashi N."/>
            <person name="Machita K."/>
            <person name="Maehara T."/>
            <person name="Masukawa M."/>
            <person name="Mizubayashi T."/>
            <person name="Mukai Y."/>
            <person name="Nagasaki H."/>
            <person name="Nagata Y."/>
            <person name="Naito S."/>
            <person name="Nakashima M."/>
            <person name="Nakama Y."/>
            <person name="Nakamichi Y."/>
            <person name="Nakamura M."/>
            <person name="Meguro A."/>
            <person name="Negishi M."/>
            <person name="Ohta I."/>
            <person name="Ohta T."/>
            <person name="Okamoto M."/>
            <person name="Ono N."/>
            <person name="Saji S."/>
            <person name="Sakaguchi M."/>
            <person name="Sakai K."/>
            <person name="Shibata M."/>
            <person name="Shimokawa T."/>
            <person name="Song J."/>
            <person name="Takazaki Y."/>
            <person name="Terasawa K."/>
            <person name="Tsugane M."/>
            <person name="Tsuji K."/>
            <person name="Ueda S."/>
            <person name="Waki K."/>
            <person name="Yamagata H."/>
            <person name="Yamamoto M."/>
            <person name="Yamamoto S."/>
            <person name="Yamane H."/>
            <person name="Yoshiki S."/>
            <person name="Yoshihara R."/>
            <person name="Yukawa K."/>
            <person name="Zhong H."/>
            <person name="Yano M."/>
            <person name="Yuan Q."/>
            <person name="Ouyang S."/>
            <person name="Liu J."/>
            <person name="Jones K.M."/>
            <person name="Gansberger K."/>
            <person name="Moffat K."/>
            <person name="Hill J."/>
            <person name="Bera J."/>
            <person name="Fadrosh D."/>
            <person name="Jin S."/>
            <person name="Johri S."/>
            <person name="Kim M."/>
            <person name="Overton L."/>
            <person name="Reardon M."/>
            <person name="Tsitrin T."/>
            <person name="Vuong H."/>
            <person name="Weaver B."/>
            <person name="Ciecko A."/>
            <person name="Tallon L."/>
            <person name="Jackson J."/>
            <person name="Pai G."/>
            <person name="Aken S.V."/>
            <person name="Utterback T."/>
            <person name="Reidmuller S."/>
            <person name="Feldblyum T."/>
            <person name="Hsiao J."/>
            <person name="Zismann V."/>
            <person name="Iobst S."/>
            <person name="de Vazeille A.R."/>
            <person name="Buell C.R."/>
            <person name="Ying K."/>
            <person name="Li Y."/>
            <person name="Lu T."/>
            <person name="Huang Y."/>
            <person name="Zhao Q."/>
            <person name="Feng Q."/>
            <person name="Zhang L."/>
            <person name="Zhu J."/>
            <person name="Weng Q."/>
            <person name="Mu J."/>
            <person name="Lu Y."/>
            <person name="Fan D."/>
            <person name="Liu Y."/>
            <person name="Guan J."/>
            <person name="Zhang Y."/>
            <person name="Yu S."/>
            <person name="Liu X."/>
            <person name="Zhang Y."/>
            <person name="Hong G."/>
            <person name="Han B."/>
            <person name="Choisne N."/>
            <person name="Demange N."/>
            <person name="Orjeda G."/>
            <person name="Samain S."/>
            <person name="Cattolico L."/>
            <person name="Pelletier E."/>
            <person name="Couloux A."/>
            <person name="Segurens B."/>
            <person name="Wincker P."/>
            <person name="D'Hont A."/>
            <person name="Scarpelli C."/>
            <person name="Weissenbach J."/>
            <person name="Salanoubat M."/>
            <person name="Quetier F."/>
            <person name="Yu Y."/>
            <person name="Kim H.R."/>
            <person name="Rambo T."/>
            <person name="Currie J."/>
            <person name="Collura K."/>
            <person name="Luo M."/>
            <person name="Yang T."/>
            <person name="Ammiraju J.S.S."/>
            <person name="Engler F."/>
            <person name="Soderlund C."/>
            <person name="Wing R.A."/>
            <person name="Palmer L.E."/>
            <person name="de la Bastide M."/>
            <person name="Spiegel L."/>
            <person name="Nascimento L."/>
            <person name="Zutavern T."/>
            <person name="O'Shaughnessy A."/>
            <person name="Dike S."/>
            <person name="Dedhia N."/>
            <person name="Preston R."/>
            <person name="Balija V."/>
            <person name="McCombie W.R."/>
            <person name="Chow T."/>
            <person name="Chen H."/>
            <person name="Chung M."/>
            <person name="Chen C."/>
            <person name="Shaw J."/>
            <person name="Wu H."/>
            <person name="Hsiao K."/>
            <person name="Chao Y."/>
            <person name="Chu M."/>
            <person name="Cheng C."/>
            <person name="Hour A."/>
            <person name="Lee P."/>
            <person name="Lin S."/>
            <person name="Lin Y."/>
            <person name="Liou J."/>
            <person name="Liu S."/>
            <person name="Hsing Y."/>
            <person name="Raghuvanshi S."/>
            <person name="Mohanty A."/>
            <person name="Bharti A.K."/>
            <person name="Gaur A."/>
            <person name="Gupta V."/>
            <person name="Kumar D."/>
            <person name="Ravi V."/>
            <person name="Vij S."/>
            <person name="Kapur A."/>
            <person name="Khurana P."/>
            <person name="Khurana P."/>
            <person name="Khurana J.P."/>
            <person name="Tyagi A.K."/>
            <person name="Gaikwad K."/>
            <person name="Singh A."/>
            <person name="Dalal V."/>
            <person name="Srivastava S."/>
            <person name="Dixit A."/>
            <person name="Pal A.K."/>
            <person name="Ghazi I.A."/>
            <person name="Yadav M."/>
            <person name="Pandit A."/>
            <person name="Bhargava A."/>
            <person name="Sureshbabu K."/>
            <person name="Batra K."/>
            <person name="Sharma T.R."/>
            <person name="Mohapatra T."/>
            <person name="Singh N.K."/>
            <person name="Messing J."/>
            <person name="Nelson A.B."/>
            <person name="Fuks G."/>
            <person name="Kavchok S."/>
            <person name="Keizer G."/>
            <person name="Linton E."/>
            <person name="Llaca V."/>
            <person name="Song R."/>
            <person name="Tanyolac B."/>
            <person name="Young S."/>
            <person name="Ho-Il K."/>
            <person name="Hahn J.H."/>
            <person name="Sangsakoo G."/>
            <person name="Vanavichit A."/>
            <person name="de Mattos Luiz.A.T."/>
            <person name="Zimmer P.D."/>
            <person name="Malone G."/>
            <person name="Dellagostin O."/>
            <person name="de Oliveira A.C."/>
            <person name="Bevan M."/>
            <person name="Bancroft I."/>
            <person name="Minx P."/>
            <person name="Cordum H."/>
            <person name="Wilson R."/>
            <person name="Cheng Z."/>
            <person name="Jin W."/>
            <person name="Jiang J."/>
            <person name="Leong S.A."/>
            <person name="Iwama H."/>
            <person name="Gojobori T."/>
            <person name="Itoh T."/>
            <person name="Niimura Y."/>
            <person name="Fujii Y."/>
            <person name="Habara T."/>
            <person name="Sakai H."/>
            <person name="Sato Y."/>
            <person name="Wilson G."/>
            <person name="Kumar K."/>
            <person name="McCouch S."/>
            <person name="Juretic N."/>
            <person name="Hoen D."/>
            <person name="Wright S."/>
            <person name="Bruskiewich R."/>
            <person name="Bureau T."/>
            <person name="Miyao A."/>
            <person name="Hirochika H."/>
            <person name="Nishikawa T."/>
            <person name="Kadowaki K."/>
            <person name="Sugiura M."/>
            <person name="Burr B."/>
            <person name="Sasaki T."/>
        </authorList>
    </citation>
    <scope>NUCLEOTIDE SEQUENCE [LARGE SCALE GENOMIC DNA]</scope>
    <source>
        <strain evidence="6">cv. Nipponbare</strain>
    </source>
</reference>
<sequence>MAAGPPAPIPSPPAALSPFQPYLNPPRTSSARFRLSPPFLLTGIELASSLSLSAVAAELRSAVVVAPDHLPPRRRLLRLRRILADLVHPSVSLVDRRSAAVPVDPNRAAAFLRSGRLFVVAVDLGGAGALPPAGRAGLAALGRAEWLLRGARPSAARALGTGLRASVAKHYRTSTCLVAELLPSLSPVIPPTRKAIPRRLHLRPDLRLRRCRSPPVHLPHHQPDMLNLSHENHYFLGPVGNPDPTEFIIANSAKDEPLMAAASYFWSNTINAFLFNQGPMTPTLIDIIIITGLDVTSSANPMSLNTKNQYDFKTKSIGEKFLFYGSSCGPTTNWQFVAEALEAKKQFPLGKILLGYLYQILNNALAKLAVGSVVGAGGPWWLLQTWLNLIVMKVVNRPSVTEAEFPRLEPIIEDNEERTHRRCTSYGEYASTPVDAGAKLSAELLKDWFCSFYEGFQKDARVWFPYEDSADLELPSDFRFEDINHERFQTYREVFTAAISPCILPVGVLQGRNIQASYEFYHPMSSARQLGMGQLTIGLFFADKIQCRGEISSTLMMDRLLNLPGPPLGSIENIELAMFRSKNFGRWWGEWKLHLFHQPASMYMIDLFPDVVPQTTESSPPRQSNSGRDITYAPGLIPNGGGPSPPVIGYDAPKTSALLQGLIKEPADASKKRKTRSSAVDTSAPAPKKKIKKKAKPADDLPALDPSEKMLIKPQPRLSKGHKLDLNYWEGNAFCQACHKYLVDQLTGAIQNTSSDRTPSAVGSHHVEEGEQPAAPAIPVLADLFSFDIRDYLDKGEEDTSSKALAPLSDDVKKTLENISDRLEASSLDSLVVDCGSIRARLHEIQALIPDELADILSPAVYLEQHQFKLEKAKLRLAERREHKDIEATIQANRQLVHEEKSKLDQLSEGPIKSNIDRLEARKIDLLAQFEECNAELDMLRKKLADLPKSIEEQKARLKSAIKHVAELTKSLKIIPGTDAQDAQAIEEVEQIRQKAISAI</sequence>
<dbReference type="InterPro" id="IPR044824">
    <property type="entry name" value="MAIN-like"/>
</dbReference>
<evidence type="ECO:0000313" key="5">
    <source>
        <dbReference type="EMBL" id="AAV44058.1"/>
    </source>
</evidence>
<feature type="region of interest" description="Disordered" evidence="2">
    <location>
        <begin position="665"/>
        <end position="706"/>
    </location>
</feature>
<feature type="region of interest" description="Disordered" evidence="2">
    <location>
        <begin position="614"/>
        <end position="638"/>
    </location>
</feature>
<evidence type="ECO:0000313" key="6">
    <source>
        <dbReference type="Proteomes" id="UP000000763"/>
    </source>
</evidence>
<name>Q5W684_ORYSJ</name>
<feature type="region of interest" description="Disordered" evidence="2">
    <location>
        <begin position="1"/>
        <end position="21"/>
    </location>
</feature>
<evidence type="ECO:0000313" key="4">
    <source>
        <dbReference type="EMBL" id="AAV43983.1"/>
    </source>
</evidence>
<dbReference type="PANTHER" id="PTHR46033">
    <property type="entry name" value="PROTEIN MAIN-LIKE 2"/>
    <property type="match status" value="1"/>
</dbReference>
<proteinExistence type="predicted"/>
<dbReference type="AlphaFoldDB" id="Q5W684"/>
<feature type="compositionally biased region" description="Pro residues" evidence="2">
    <location>
        <begin position="1"/>
        <end position="15"/>
    </location>
</feature>
<feature type="domain" description="DUF1409" evidence="3">
    <location>
        <begin position="826"/>
        <end position="870"/>
    </location>
</feature>
<dbReference type="InterPro" id="IPR010811">
    <property type="entry name" value="DUF1409"/>
</dbReference>
<evidence type="ECO:0000256" key="2">
    <source>
        <dbReference type="SAM" id="MobiDB-lite"/>
    </source>
</evidence>
<evidence type="ECO:0000259" key="3">
    <source>
        <dbReference type="Pfam" id="PF07197"/>
    </source>
</evidence>
<feature type="coiled-coil region" evidence="1">
    <location>
        <begin position="916"/>
        <end position="971"/>
    </location>
</feature>